<sequence length="352" mass="39784">MSSIVFDGSDYQAAKDDLCDKAPESPVLLCSACFDFMSTYSIILKANLSESRVVNFENLLAHAGITDDADQCMLCEQMHFGHELLTMMGSREDSCTDPDCEGDHDWEQNQEHHHHHEHREHCEHHQSTHTCERPEECAPGPLRFLVTPRDPTVCDCADEEQSLTHQTILDHIKRLEELSEELQVAQKVEKVVYAQVAKAKEIHESQPHGPLRDILKKQAELAQDLRLDGEKIEMPTGRPQCVVWCPHEFHCHGDKINRYAAVSCNCSEKISTSASDILKHVQHCVQDYEEVIMRVRLGITKLRAMPRSTYADVTSLKESAPDGPGCAMPGVHKAKNMKIFSKKMKDDYNAGK</sequence>
<reference evidence="1" key="1">
    <citation type="submission" date="2020-04" db="EMBL/GenBank/DDBJ databases">
        <title>Draft genome resource of the tomato pathogen Pseudocercospora fuligena.</title>
        <authorList>
            <person name="Zaccaron A."/>
        </authorList>
    </citation>
    <scope>NUCLEOTIDE SEQUENCE</scope>
    <source>
        <strain evidence="1">PF001</strain>
    </source>
</reference>
<dbReference type="Proteomes" id="UP000660729">
    <property type="component" value="Unassembled WGS sequence"/>
</dbReference>
<gene>
    <name evidence="1" type="ORF">HII31_00759</name>
</gene>
<organism evidence="1 2">
    <name type="scientific">Pseudocercospora fuligena</name>
    <dbReference type="NCBI Taxonomy" id="685502"/>
    <lineage>
        <taxon>Eukaryota</taxon>
        <taxon>Fungi</taxon>
        <taxon>Dikarya</taxon>
        <taxon>Ascomycota</taxon>
        <taxon>Pezizomycotina</taxon>
        <taxon>Dothideomycetes</taxon>
        <taxon>Dothideomycetidae</taxon>
        <taxon>Mycosphaerellales</taxon>
        <taxon>Mycosphaerellaceae</taxon>
        <taxon>Pseudocercospora</taxon>
    </lineage>
</organism>
<keyword evidence="2" id="KW-1185">Reference proteome</keyword>
<accession>A0A8H6RUD1</accession>
<proteinExistence type="predicted"/>
<protein>
    <submittedName>
        <fullName evidence="1">Uncharacterized protein</fullName>
    </submittedName>
</protein>
<dbReference type="AlphaFoldDB" id="A0A8H6RUD1"/>
<dbReference type="EMBL" id="JABCIY010000004">
    <property type="protein sequence ID" value="KAF7198045.1"/>
    <property type="molecule type" value="Genomic_DNA"/>
</dbReference>
<comment type="caution">
    <text evidence="1">The sequence shown here is derived from an EMBL/GenBank/DDBJ whole genome shotgun (WGS) entry which is preliminary data.</text>
</comment>
<name>A0A8H6RUD1_9PEZI</name>
<evidence type="ECO:0000313" key="2">
    <source>
        <dbReference type="Proteomes" id="UP000660729"/>
    </source>
</evidence>
<evidence type="ECO:0000313" key="1">
    <source>
        <dbReference type="EMBL" id="KAF7198045.1"/>
    </source>
</evidence>